<gene>
    <name evidence="2" type="ORF">F1188_15520</name>
</gene>
<dbReference type="AlphaFoldDB" id="A0A5M6I852"/>
<sequence>MVAGAHRVRRRRRGIGEQRSDPPGRRPKDRQQREAARAGPAPWRTGLSGRRAADPAALLQSLDSREASGTRGAERPQRRGAGHSAGHGEYGVSSQRGRRLGCRSASPPPRWRTPRPTLPPPARPSTTACCCARPAPWTPSPSGAPWSTRWTAPPARAFWSTRAVSPSPTPTDTWAREDKAGLGYTIKGVRYFRWEIGDQTLHEIGLMPAKMVVAGTDLLAGINAALGR</sequence>
<accession>A0A5M6I852</accession>
<feature type="compositionally biased region" description="Basic and acidic residues" evidence="1">
    <location>
        <begin position="14"/>
        <end position="36"/>
    </location>
</feature>
<dbReference type="Proteomes" id="UP000324065">
    <property type="component" value="Unassembled WGS sequence"/>
</dbReference>
<feature type="compositionally biased region" description="Basic residues" evidence="1">
    <location>
        <begin position="1"/>
        <end position="13"/>
    </location>
</feature>
<dbReference type="Pfam" id="PF04985">
    <property type="entry name" value="Phage_tube"/>
    <property type="match status" value="1"/>
</dbReference>
<name>A0A5M6I852_9PROT</name>
<reference evidence="2 3" key="1">
    <citation type="submission" date="2019-09" db="EMBL/GenBank/DDBJ databases">
        <title>Genome sequence of Roseospira marina, one of the more divergent members of the non-sulfur purple photosynthetic bacterial family, the Rhodospirillaceae.</title>
        <authorList>
            <person name="Meyer T."/>
            <person name="Kyndt J."/>
        </authorList>
    </citation>
    <scope>NUCLEOTIDE SEQUENCE [LARGE SCALE GENOMIC DNA]</scope>
    <source>
        <strain evidence="2 3">DSM 15113</strain>
    </source>
</reference>
<evidence type="ECO:0000256" key="1">
    <source>
        <dbReference type="SAM" id="MobiDB-lite"/>
    </source>
</evidence>
<dbReference type="InterPro" id="IPR006498">
    <property type="entry name" value="Tail_tube"/>
</dbReference>
<feature type="compositionally biased region" description="Basic and acidic residues" evidence="1">
    <location>
        <begin position="63"/>
        <end position="77"/>
    </location>
</feature>
<comment type="caution">
    <text evidence="2">The sequence shown here is derived from an EMBL/GenBank/DDBJ whole genome shotgun (WGS) entry which is preliminary data.</text>
</comment>
<proteinExistence type="predicted"/>
<dbReference type="EMBL" id="VWPJ01000017">
    <property type="protein sequence ID" value="KAA5604454.1"/>
    <property type="molecule type" value="Genomic_DNA"/>
</dbReference>
<feature type="compositionally biased region" description="Pro residues" evidence="1">
    <location>
        <begin position="106"/>
        <end position="123"/>
    </location>
</feature>
<feature type="region of interest" description="Disordered" evidence="1">
    <location>
        <begin position="1"/>
        <end position="130"/>
    </location>
</feature>
<evidence type="ECO:0000313" key="3">
    <source>
        <dbReference type="Proteomes" id="UP000324065"/>
    </source>
</evidence>
<evidence type="ECO:0000313" key="2">
    <source>
        <dbReference type="EMBL" id="KAA5604454.1"/>
    </source>
</evidence>
<protein>
    <submittedName>
        <fullName evidence="2">Uncharacterized protein</fullName>
    </submittedName>
</protein>
<organism evidence="2 3">
    <name type="scientific">Roseospira marina</name>
    <dbReference type="NCBI Taxonomy" id="140057"/>
    <lineage>
        <taxon>Bacteria</taxon>
        <taxon>Pseudomonadati</taxon>
        <taxon>Pseudomonadota</taxon>
        <taxon>Alphaproteobacteria</taxon>
        <taxon>Rhodospirillales</taxon>
        <taxon>Rhodospirillaceae</taxon>
        <taxon>Roseospira</taxon>
    </lineage>
</organism>
<keyword evidence="3" id="KW-1185">Reference proteome</keyword>